<protein>
    <submittedName>
        <fullName evidence="2">Uncharacterized protein</fullName>
    </submittedName>
</protein>
<accession>A0A8H7AHW7</accession>
<dbReference type="EMBL" id="JAACFV010000042">
    <property type="protein sequence ID" value="KAF7509363.1"/>
    <property type="molecule type" value="Genomic_DNA"/>
</dbReference>
<evidence type="ECO:0000313" key="3">
    <source>
        <dbReference type="Proteomes" id="UP000606974"/>
    </source>
</evidence>
<gene>
    <name evidence="2" type="ORF">GJ744_008086</name>
</gene>
<keyword evidence="1" id="KW-0812">Transmembrane</keyword>
<dbReference type="Proteomes" id="UP000606974">
    <property type="component" value="Unassembled WGS sequence"/>
</dbReference>
<name>A0A8H7AHW7_9EURO</name>
<keyword evidence="1" id="KW-0472">Membrane</keyword>
<evidence type="ECO:0000313" key="2">
    <source>
        <dbReference type="EMBL" id="KAF7509363.1"/>
    </source>
</evidence>
<dbReference type="AlphaFoldDB" id="A0A8H7AHW7"/>
<evidence type="ECO:0000256" key="1">
    <source>
        <dbReference type="SAM" id="Phobius"/>
    </source>
</evidence>
<keyword evidence="1" id="KW-1133">Transmembrane helix</keyword>
<keyword evidence="3" id="KW-1185">Reference proteome</keyword>
<organism evidence="2 3">
    <name type="scientific">Endocarpon pusillum</name>
    <dbReference type="NCBI Taxonomy" id="364733"/>
    <lineage>
        <taxon>Eukaryota</taxon>
        <taxon>Fungi</taxon>
        <taxon>Dikarya</taxon>
        <taxon>Ascomycota</taxon>
        <taxon>Pezizomycotina</taxon>
        <taxon>Eurotiomycetes</taxon>
        <taxon>Chaetothyriomycetidae</taxon>
        <taxon>Verrucariales</taxon>
        <taxon>Verrucariaceae</taxon>
        <taxon>Endocarpon</taxon>
    </lineage>
</organism>
<proteinExistence type="predicted"/>
<sequence length="53" mass="5933">MDHSRDALNSLQEPVSLLTGSDTGVEYWSPATPDFAIAIAWIYQLVFKTMNKC</sequence>
<comment type="caution">
    <text evidence="2">The sequence shown here is derived from an EMBL/GenBank/DDBJ whole genome shotgun (WGS) entry which is preliminary data.</text>
</comment>
<feature type="transmembrane region" description="Helical" evidence="1">
    <location>
        <begin position="27"/>
        <end position="47"/>
    </location>
</feature>
<reference evidence="2" key="1">
    <citation type="submission" date="2020-02" db="EMBL/GenBank/DDBJ databases">
        <authorList>
            <person name="Palmer J.M."/>
        </authorList>
    </citation>
    <scope>NUCLEOTIDE SEQUENCE</scope>
    <source>
        <strain evidence="2">EPUS1.4</strain>
        <tissue evidence="2">Thallus</tissue>
    </source>
</reference>